<evidence type="ECO:0000256" key="3">
    <source>
        <dbReference type="ARBA" id="ARBA00022676"/>
    </source>
</evidence>
<dbReference type="Proteomes" id="UP001432322">
    <property type="component" value="Unassembled WGS sequence"/>
</dbReference>
<dbReference type="GO" id="GO:0016758">
    <property type="term" value="F:hexosyltransferase activity"/>
    <property type="evidence" value="ECO:0007669"/>
    <property type="project" value="InterPro"/>
</dbReference>
<keyword evidence="9" id="KW-0472">Membrane</keyword>
<evidence type="ECO:0000256" key="5">
    <source>
        <dbReference type="ARBA" id="ARBA00022692"/>
    </source>
</evidence>
<dbReference type="AlphaFoldDB" id="A0AAV5UY35"/>
<evidence type="ECO:0000313" key="11">
    <source>
        <dbReference type="EMBL" id="GMT12215.1"/>
    </source>
</evidence>
<dbReference type="Pfam" id="PF01762">
    <property type="entry name" value="Galactosyl_T"/>
    <property type="match status" value="1"/>
</dbReference>
<protein>
    <recommendedName>
        <fullName evidence="10">Hexosyltransferase</fullName>
        <ecNumber evidence="10">2.4.1.-</ecNumber>
    </recommendedName>
</protein>
<dbReference type="EC" id="2.4.1.-" evidence="10"/>
<evidence type="ECO:0000256" key="7">
    <source>
        <dbReference type="ARBA" id="ARBA00022989"/>
    </source>
</evidence>
<dbReference type="GO" id="GO:0006493">
    <property type="term" value="P:protein O-linked glycosylation"/>
    <property type="evidence" value="ECO:0007669"/>
    <property type="project" value="TreeGrafter"/>
</dbReference>
<dbReference type="InterPro" id="IPR002659">
    <property type="entry name" value="Glyco_trans_31"/>
</dbReference>
<evidence type="ECO:0000256" key="6">
    <source>
        <dbReference type="ARBA" id="ARBA00022968"/>
    </source>
</evidence>
<dbReference type="PANTHER" id="PTHR11214">
    <property type="entry name" value="BETA-1,3-N-ACETYLGLUCOSAMINYLTRANSFERASE"/>
    <property type="match status" value="1"/>
</dbReference>
<evidence type="ECO:0000256" key="1">
    <source>
        <dbReference type="ARBA" id="ARBA00004323"/>
    </source>
</evidence>
<evidence type="ECO:0000256" key="10">
    <source>
        <dbReference type="RuleBase" id="RU363063"/>
    </source>
</evidence>
<keyword evidence="12" id="KW-1185">Reference proteome</keyword>
<dbReference type="GO" id="GO:0000139">
    <property type="term" value="C:Golgi membrane"/>
    <property type="evidence" value="ECO:0007669"/>
    <property type="project" value="UniProtKB-SubCell"/>
</dbReference>
<keyword evidence="4" id="KW-0808">Transferase</keyword>
<comment type="similarity">
    <text evidence="2 10">Belongs to the glycosyltransferase 31 family.</text>
</comment>
<reference evidence="11" key="1">
    <citation type="submission" date="2023-10" db="EMBL/GenBank/DDBJ databases">
        <title>Genome assembly of Pristionchus species.</title>
        <authorList>
            <person name="Yoshida K."/>
            <person name="Sommer R.J."/>
        </authorList>
    </citation>
    <scope>NUCLEOTIDE SEQUENCE</scope>
    <source>
        <strain evidence="11">RS5133</strain>
    </source>
</reference>
<name>A0AAV5UY35_9BILA</name>
<keyword evidence="5" id="KW-0812">Transmembrane</keyword>
<organism evidence="11 12">
    <name type="scientific">Pristionchus fissidentatus</name>
    <dbReference type="NCBI Taxonomy" id="1538716"/>
    <lineage>
        <taxon>Eukaryota</taxon>
        <taxon>Metazoa</taxon>
        <taxon>Ecdysozoa</taxon>
        <taxon>Nematoda</taxon>
        <taxon>Chromadorea</taxon>
        <taxon>Rhabditida</taxon>
        <taxon>Rhabditina</taxon>
        <taxon>Diplogasteromorpha</taxon>
        <taxon>Diplogasteroidea</taxon>
        <taxon>Neodiplogasteridae</taxon>
        <taxon>Pristionchus</taxon>
    </lineage>
</organism>
<keyword evidence="7" id="KW-1133">Transmembrane helix</keyword>
<feature type="non-terminal residue" evidence="11">
    <location>
        <position position="1"/>
    </location>
</feature>
<keyword evidence="8 10" id="KW-0333">Golgi apparatus</keyword>
<sequence length="212" mass="24744">CSIPPPANQTLHKLINEQPIERLIITTPRINKATTYRMVLLVISGEYETKERNEIRTLWASVYSELQKSGESRVIFVVGRSQLINKEATSHGDILQIDIEETYRNMVYKIESSFRWLEENIETDFIAKIDSDTVVHIDRLYYHLKLYEQNNSGDWIACFISPHAAPIRDKCSSWLANKTRHILKLKVNIIGTFMKMTTRLIHFHITVMVLHM</sequence>
<dbReference type="EMBL" id="BTSY01000001">
    <property type="protein sequence ID" value="GMT12215.1"/>
    <property type="molecule type" value="Genomic_DNA"/>
</dbReference>
<accession>A0AAV5UY35</accession>
<comment type="subcellular location">
    <subcellularLocation>
        <location evidence="1 10">Golgi apparatus membrane</location>
        <topology evidence="1 10">Single-pass type II membrane protein</topology>
    </subcellularLocation>
</comment>
<gene>
    <name evidence="11" type="ORF">PFISCL1PPCAC_3512</name>
</gene>
<evidence type="ECO:0000256" key="8">
    <source>
        <dbReference type="ARBA" id="ARBA00023034"/>
    </source>
</evidence>
<proteinExistence type="inferred from homology"/>
<evidence type="ECO:0000256" key="2">
    <source>
        <dbReference type="ARBA" id="ARBA00008661"/>
    </source>
</evidence>
<dbReference type="PANTHER" id="PTHR11214:SF391">
    <property type="entry name" value="BETA-1,3-GALACTOSYLTRANSFERASE BRE-2-RELATED"/>
    <property type="match status" value="1"/>
</dbReference>
<keyword evidence="3 10" id="KW-0328">Glycosyltransferase</keyword>
<dbReference type="Gene3D" id="3.90.550.50">
    <property type="match status" value="1"/>
</dbReference>
<evidence type="ECO:0000313" key="12">
    <source>
        <dbReference type="Proteomes" id="UP001432322"/>
    </source>
</evidence>
<keyword evidence="6" id="KW-0735">Signal-anchor</keyword>
<evidence type="ECO:0000256" key="9">
    <source>
        <dbReference type="ARBA" id="ARBA00023136"/>
    </source>
</evidence>
<comment type="caution">
    <text evidence="11">The sequence shown here is derived from an EMBL/GenBank/DDBJ whole genome shotgun (WGS) entry which is preliminary data.</text>
</comment>
<evidence type="ECO:0000256" key="4">
    <source>
        <dbReference type="ARBA" id="ARBA00022679"/>
    </source>
</evidence>